<dbReference type="STRING" id="161896.UL81_10130"/>
<keyword evidence="3" id="KW-0285">Flavoprotein</keyword>
<evidence type="ECO:0000313" key="7">
    <source>
        <dbReference type="Proteomes" id="UP000033566"/>
    </source>
</evidence>
<dbReference type="PATRIC" id="fig|161896.4.peg.1975"/>
<dbReference type="HOGENOM" id="CLU_1493816_0_0_11"/>
<accession>A0A0F6QY64</accession>
<keyword evidence="7" id="KW-1185">Reference proteome</keyword>
<evidence type="ECO:0000256" key="2">
    <source>
        <dbReference type="ARBA" id="ARBA00007330"/>
    </source>
</evidence>
<dbReference type="GO" id="GO:0004368">
    <property type="term" value="F:glycerol-3-phosphate dehydrogenase (quinone) activity"/>
    <property type="evidence" value="ECO:0007669"/>
    <property type="project" value="UniProtKB-EC"/>
</dbReference>
<name>A0A0F6QY64_9CORY</name>
<dbReference type="AlphaFoldDB" id="A0A0F6QY64"/>
<dbReference type="EC" id="1.1.5.3" evidence="6"/>
<comment type="similarity">
    <text evidence="2">Belongs to the FAD-dependent glycerol-3-phosphate dehydrogenase family.</text>
</comment>
<proteinExistence type="inferred from homology"/>
<evidence type="ECO:0000313" key="6">
    <source>
        <dbReference type="EMBL" id="AKE39960.1"/>
    </source>
</evidence>
<organism evidence="6 7">
    <name type="scientific">Corynebacterium camporealensis</name>
    <dbReference type="NCBI Taxonomy" id="161896"/>
    <lineage>
        <taxon>Bacteria</taxon>
        <taxon>Bacillati</taxon>
        <taxon>Actinomycetota</taxon>
        <taxon>Actinomycetes</taxon>
        <taxon>Mycobacteriales</taxon>
        <taxon>Corynebacteriaceae</taxon>
        <taxon>Corynebacterium</taxon>
    </lineage>
</organism>
<evidence type="ECO:0000256" key="3">
    <source>
        <dbReference type="ARBA" id="ARBA00022630"/>
    </source>
</evidence>
<dbReference type="Pfam" id="PF01266">
    <property type="entry name" value="DAO"/>
    <property type="match status" value="1"/>
</dbReference>
<evidence type="ECO:0000256" key="1">
    <source>
        <dbReference type="ARBA" id="ARBA00001974"/>
    </source>
</evidence>
<dbReference type="Gene3D" id="3.50.50.60">
    <property type="entry name" value="FAD/NAD(P)-binding domain"/>
    <property type="match status" value="1"/>
</dbReference>
<dbReference type="PANTHER" id="PTHR11985">
    <property type="entry name" value="GLYCEROL-3-PHOSPHATE DEHYDROGENASE"/>
    <property type="match status" value="1"/>
</dbReference>
<dbReference type="InterPro" id="IPR006076">
    <property type="entry name" value="FAD-dep_OxRdtase"/>
</dbReference>
<reference evidence="6 7" key="1">
    <citation type="journal article" date="2015" name="Genome Announc.">
        <title>Complete Genome Sequence of Corynebacterium camporealensis DSM 44610, Isolated from the Milk of a Manchega Sheep with Subclinical Mastitis.</title>
        <authorList>
            <person name="Ruckert C."/>
            <person name="Albersmeier A."/>
            <person name="Winkler A."/>
            <person name="Tauch A."/>
        </authorList>
    </citation>
    <scope>NUCLEOTIDE SEQUENCE [LARGE SCALE GENOMIC DNA]</scope>
    <source>
        <strain evidence="6 7">DSM 44610</strain>
    </source>
</reference>
<dbReference type="KEGG" id="ccj:UL81_10130"/>
<dbReference type="SUPFAM" id="SSF51905">
    <property type="entry name" value="FAD/NAD(P)-binding domain"/>
    <property type="match status" value="1"/>
</dbReference>
<keyword evidence="4" id="KW-0274">FAD</keyword>
<evidence type="ECO:0000256" key="4">
    <source>
        <dbReference type="ARBA" id="ARBA00022827"/>
    </source>
</evidence>
<dbReference type="EMBL" id="CP011311">
    <property type="protein sequence ID" value="AKE39960.1"/>
    <property type="molecule type" value="Genomic_DNA"/>
</dbReference>
<protein>
    <submittedName>
        <fullName evidence="6">FAD dependent oxidoreductase</fullName>
        <ecNumber evidence="6">1.1.5.3</ecNumber>
    </submittedName>
</protein>
<gene>
    <name evidence="6" type="primary">glpD</name>
    <name evidence="6" type="ORF">UL81_10130</name>
</gene>
<dbReference type="PANTHER" id="PTHR11985:SF35">
    <property type="entry name" value="ANAEROBIC GLYCEROL-3-PHOSPHATE DEHYDROGENASE SUBUNIT A"/>
    <property type="match status" value="1"/>
</dbReference>
<dbReference type="InterPro" id="IPR036188">
    <property type="entry name" value="FAD/NAD-bd_sf"/>
</dbReference>
<comment type="cofactor">
    <cofactor evidence="1">
        <name>FAD</name>
        <dbReference type="ChEBI" id="CHEBI:57692"/>
    </cofactor>
</comment>
<dbReference type="Gene3D" id="3.30.9.10">
    <property type="entry name" value="D-Amino Acid Oxidase, subunit A, domain 2"/>
    <property type="match status" value="1"/>
</dbReference>
<dbReference type="InterPro" id="IPR000447">
    <property type="entry name" value="G3P_DH_FAD-dep"/>
</dbReference>
<evidence type="ECO:0000256" key="5">
    <source>
        <dbReference type="ARBA" id="ARBA00023002"/>
    </source>
</evidence>
<dbReference type="RefSeq" id="WP_282957053.1">
    <property type="nucleotide sequence ID" value="NZ_CP011311.1"/>
</dbReference>
<keyword evidence="5 6" id="KW-0560">Oxidoreductase</keyword>
<dbReference type="Proteomes" id="UP000033566">
    <property type="component" value="Chromosome"/>
</dbReference>
<dbReference type="GO" id="GO:0046168">
    <property type="term" value="P:glycerol-3-phosphate catabolic process"/>
    <property type="evidence" value="ECO:0007669"/>
    <property type="project" value="TreeGrafter"/>
</dbReference>
<sequence>MCPTGFKQGLKGAWVNYDGQMVDDARFVTAVARTAAGYGAKIITRAEVTNATGDQVTFTDTLHNEEYTINARAVINATGVWAGQLDENIKVHPARGTHLVLDAEKLGNPEGALTVPLGGSISRYLFILPAPHRRCYLGLTDEDNGDDIPDVPYTGTHGMSDKAPSWFSTDIPTLDLWKWQ</sequence>